<evidence type="ECO:0000256" key="2">
    <source>
        <dbReference type="ARBA" id="ARBA00022676"/>
    </source>
</evidence>
<proteinExistence type="inferred from homology"/>
<dbReference type="Pfam" id="PF00535">
    <property type="entry name" value="Glycos_transf_2"/>
    <property type="match status" value="1"/>
</dbReference>
<comment type="similarity">
    <text evidence="1">Belongs to the glycosyltransferase 2 family.</text>
</comment>
<keyword evidence="7" id="KW-1185">Reference proteome</keyword>
<feature type="domain" description="Glycosyltransferase 2-like" evidence="5">
    <location>
        <begin position="49"/>
        <end position="211"/>
    </location>
</feature>
<accession>A0ABS2EQN9</accession>
<keyword evidence="2" id="KW-0328">Glycosyltransferase</keyword>
<dbReference type="Gene3D" id="3.90.550.10">
    <property type="entry name" value="Spore Coat Polysaccharide Biosynthesis Protein SpsA, Chain A"/>
    <property type="match status" value="1"/>
</dbReference>
<protein>
    <submittedName>
        <fullName evidence="6">Glycosyltransferase family 2 protein</fullName>
    </submittedName>
</protein>
<feature type="transmembrane region" description="Helical" evidence="4">
    <location>
        <begin position="330"/>
        <end position="349"/>
    </location>
</feature>
<gene>
    <name evidence="6" type="ORF">H5993_07220</name>
</gene>
<evidence type="ECO:0000259" key="5">
    <source>
        <dbReference type="Pfam" id="PF00535"/>
    </source>
</evidence>
<evidence type="ECO:0000313" key="7">
    <source>
        <dbReference type="Proteomes" id="UP000776629"/>
    </source>
</evidence>
<sequence length="408" mass="47005">MKLSVIIALVILALSILAVSQILVGLIVANCHQLNSLDRQAPLNNHRFSVVIPAFNEEKLIVRTIVSVLRQNYSNFEVIAVDDGSTDKTGAILDRLAQKYPKLQVVHQANQGKSTAINTAVRNWATGDLVMVLDADSYLNKDALTKMARRFDDPNVIGMSANVRITQPHNFLEWVQKVEYLLGYRLKGAEEILGIEYIIGGIGSTFRRKAMLEVGIYDTDSITEDIDFTMKMITHFGNRKKQFGYADDVIAYTPPVKNFRQLLKQRYRWKHGRFKALFKHRQVIFNWNRKYTKSLTFWKLPKVFFEELIMLIDPLLMLWIMGIVLHYADFATVISILGLYYIFAIATFITEDLKLKERIKLMLTAPFAYLVLYVINIIDWLSLVRCLIHMKRIITNADKTAKWLPVDR</sequence>
<dbReference type="InterPro" id="IPR001173">
    <property type="entry name" value="Glyco_trans_2-like"/>
</dbReference>
<comment type="caution">
    <text evidence="6">The sequence shown here is derived from an EMBL/GenBank/DDBJ whole genome shotgun (WGS) entry which is preliminary data.</text>
</comment>
<evidence type="ECO:0000256" key="1">
    <source>
        <dbReference type="ARBA" id="ARBA00006739"/>
    </source>
</evidence>
<keyword evidence="4" id="KW-0812">Transmembrane</keyword>
<name>A0ABS2EQN9_9LACO</name>
<feature type="transmembrane region" description="Helical" evidence="4">
    <location>
        <begin position="6"/>
        <end position="29"/>
    </location>
</feature>
<evidence type="ECO:0000256" key="3">
    <source>
        <dbReference type="ARBA" id="ARBA00022679"/>
    </source>
</evidence>
<organism evidence="6 7">
    <name type="scientific">Limosilactobacillus alvi</name>
    <dbReference type="NCBI Taxonomy" id="990412"/>
    <lineage>
        <taxon>Bacteria</taxon>
        <taxon>Bacillati</taxon>
        <taxon>Bacillota</taxon>
        <taxon>Bacilli</taxon>
        <taxon>Lactobacillales</taxon>
        <taxon>Lactobacillaceae</taxon>
        <taxon>Limosilactobacillus</taxon>
    </lineage>
</organism>
<evidence type="ECO:0000313" key="6">
    <source>
        <dbReference type="EMBL" id="MBM6754545.1"/>
    </source>
</evidence>
<feature type="transmembrane region" description="Helical" evidence="4">
    <location>
        <begin position="361"/>
        <end position="383"/>
    </location>
</feature>
<dbReference type="CDD" id="cd06423">
    <property type="entry name" value="CESA_like"/>
    <property type="match status" value="1"/>
</dbReference>
<dbReference type="InterPro" id="IPR029044">
    <property type="entry name" value="Nucleotide-diphossugar_trans"/>
</dbReference>
<dbReference type="SUPFAM" id="SSF53448">
    <property type="entry name" value="Nucleotide-diphospho-sugar transferases"/>
    <property type="match status" value="1"/>
</dbReference>
<keyword evidence="3" id="KW-0808">Transferase</keyword>
<reference evidence="6 7" key="1">
    <citation type="journal article" date="2021" name="Sci. Rep.">
        <title>The distribution of antibiotic resistance genes in chicken gut microbiota commensals.</title>
        <authorList>
            <person name="Juricova H."/>
            <person name="Matiasovicova J."/>
            <person name="Kubasova T."/>
            <person name="Cejkova D."/>
            <person name="Rychlik I."/>
        </authorList>
    </citation>
    <scope>NUCLEOTIDE SEQUENCE [LARGE SCALE GENOMIC DNA]</scope>
    <source>
        <strain evidence="6 7">An810</strain>
    </source>
</reference>
<evidence type="ECO:0000256" key="4">
    <source>
        <dbReference type="SAM" id="Phobius"/>
    </source>
</evidence>
<dbReference type="Proteomes" id="UP000776629">
    <property type="component" value="Unassembled WGS sequence"/>
</dbReference>
<dbReference type="RefSeq" id="WP_204776823.1">
    <property type="nucleotide sequence ID" value="NZ_JACJJQ010000035.1"/>
</dbReference>
<dbReference type="PANTHER" id="PTHR43630:SF1">
    <property type="entry name" value="POLY-BETA-1,6-N-ACETYL-D-GLUCOSAMINE SYNTHASE"/>
    <property type="match status" value="1"/>
</dbReference>
<dbReference type="PANTHER" id="PTHR43630">
    <property type="entry name" value="POLY-BETA-1,6-N-ACETYL-D-GLUCOSAMINE SYNTHASE"/>
    <property type="match status" value="1"/>
</dbReference>
<feature type="transmembrane region" description="Helical" evidence="4">
    <location>
        <begin position="303"/>
        <end position="324"/>
    </location>
</feature>
<keyword evidence="4" id="KW-1133">Transmembrane helix</keyword>
<dbReference type="EMBL" id="JACJJQ010000035">
    <property type="protein sequence ID" value="MBM6754545.1"/>
    <property type="molecule type" value="Genomic_DNA"/>
</dbReference>
<keyword evidence="4" id="KW-0472">Membrane</keyword>